<protein>
    <submittedName>
        <fullName evidence="1">Uncharacterized protein</fullName>
    </submittedName>
</protein>
<proteinExistence type="predicted"/>
<dbReference type="RefSeq" id="WP_126601993.1">
    <property type="nucleotide sequence ID" value="NZ_BIFQ01000002.1"/>
</dbReference>
<dbReference type="OrthoDB" id="1821427at2"/>
<dbReference type="EMBL" id="BIFQ01000002">
    <property type="protein sequence ID" value="GCE09498.1"/>
    <property type="molecule type" value="Genomic_DNA"/>
</dbReference>
<gene>
    <name evidence="1" type="ORF">KDAU_68270</name>
</gene>
<accession>A0A401ZRF6</accession>
<name>A0A401ZRF6_9CHLR</name>
<keyword evidence="2" id="KW-1185">Reference proteome</keyword>
<organism evidence="1 2">
    <name type="scientific">Dictyobacter aurantiacus</name>
    <dbReference type="NCBI Taxonomy" id="1936993"/>
    <lineage>
        <taxon>Bacteria</taxon>
        <taxon>Bacillati</taxon>
        <taxon>Chloroflexota</taxon>
        <taxon>Ktedonobacteria</taxon>
        <taxon>Ktedonobacterales</taxon>
        <taxon>Dictyobacteraceae</taxon>
        <taxon>Dictyobacter</taxon>
    </lineage>
</organism>
<comment type="caution">
    <text evidence="1">The sequence shown here is derived from an EMBL/GenBank/DDBJ whole genome shotgun (WGS) entry which is preliminary data.</text>
</comment>
<reference evidence="2" key="1">
    <citation type="submission" date="2018-12" db="EMBL/GenBank/DDBJ databases">
        <title>Tengunoibacter tsumagoiensis gen. nov., sp. nov., Dictyobacter kobayashii sp. nov., D. alpinus sp. nov., and D. joshuensis sp. nov. and description of Dictyobacteraceae fam. nov. within the order Ktedonobacterales isolated from Tengu-no-mugimeshi.</title>
        <authorList>
            <person name="Wang C.M."/>
            <person name="Zheng Y."/>
            <person name="Sakai Y."/>
            <person name="Toyoda A."/>
            <person name="Minakuchi Y."/>
            <person name="Abe K."/>
            <person name="Yokota A."/>
            <person name="Yabe S."/>
        </authorList>
    </citation>
    <scope>NUCLEOTIDE SEQUENCE [LARGE SCALE GENOMIC DNA]</scope>
    <source>
        <strain evidence="2">S-27</strain>
    </source>
</reference>
<evidence type="ECO:0000313" key="1">
    <source>
        <dbReference type="EMBL" id="GCE09498.1"/>
    </source>
</evidence>
<evidence type="ECO:0000313" key="2">
    <source>
        <dbReference type="Proteomes" id="UP000287224"/>
    </source>
</evidence>
<dbReference type="AlphaFoldDB" id="A0A401ZRF6"/>
<dbReference type="Proteomes" id="UP000287224">
    <property type="component" value="Unassembled WGS sequence"/>
</dbReference>
<sequence>MKFQCDCGHIIRDQTDYLPYKATFIPDEDEEAVFGAVTRSLEAFIIARESGKQDDFLRVRFGEGYLQALTTHDILSDLLIELTRSARFIYECEICGRVFIQKQSEYGKNVYGTYIPEDNIRGVLQSQHTHSDKDISQ</sequence>